<reference evidence="1 2" key="1">
    <citation type="submission" date="2019-05" db="EMBL/GenBank/DDBJ databases">
        <title>Mikania micrantha, genome provides insights into the molecular mechanism of rapid growth.</title>
        <authorList>
            <person name="Liu B."/>
        </authorList>
    </citation>
    <scope>NUCLEOTIDE SEQUENCE [LARGE SCALE GENOMIC DNA]</scope>
    <source>
        <strain evidence="1">NLD-2019</strain>
        <tissue evidence="1">Leaf</tissue>
    </source>
</reference>
<organism evidence="1 2">
    <name type="scientific">Mikania micrantha</name>
    <name type="common">bitter vine</name>
    <dbReference type="NCBI Taxonomy" id="192012"/>
    <lineage>
        <taxon>Eukaryota</taxon>
        <taxon>Viridiplantae</taxon>
        <taxon>Streptophyta</taxon>
        <taxon>Embryophyta</taxon>
        <taxon>Tracheophyta</taxon>
        <taxon>Spermatophyta</taxon>
        <taxon>Magnoliopsida</taxon>
        <taxon>eudicotyledons</taxon>
        <taxon>Gunneridae</taxon>
        <taxon>Pentapetalae</taxon>
        <taxon>asterids</taxon>
        <taxon>campanulids</taxon>
        <taxon>Asterales</taxon>
        <taxon>Asteraceae</taxon>
        <taxon>Asteroideae</taxon>
        <taxon>Heliantheae alliance</taxon>
        <taxon>Eupatorieae</taxon>
        <taxon>Mikania</taxon>
    </lineage>
</organism>
<evidence type="ECO:0000313" key="1">
    <source>
        <dbReference type="EMBL" id="KAD1469158.1"/>
    </source>
</evidence>
<protein>
    <submittedName>
        <fullName evidence="1">Uncharacterized protein</fullName>
    </submittedName>
</protein>
<comment type="caution">
    <text evidence="1">The sequence shown here is derived from an EMBL/GenBank/DDBJ whole genome shotgun (WGS) entry which is preliminary data.</text>
</comment>
<evidence type="ECO:0000313" key="2">
    <source>
        <dbReference type="Proteomes" id="UP000326396"/>
    </source>
</evidence>
<keyword evidence="2" id="KW-1185">Reference proteome</keyword>
<proteinExistence type="predicted"/>
<name>A0A5N6LGX1_9ASTR</name>
<dbReference type="EMBL" id="SZYD01000740">
    <property type="protein sequence ID" value="KAD1469158.1"/>
    <property type="molecule type" value="Genomic_DNA"/>
</dbReference>
<dbReference type="OrthoDB" id="1671079at2759"/>
<dbReference type="AlphaFoldDB" id="A0A5N6LGX1"/>
<accession>A0A5N6LGX1</accession>
<sequence length="77" mass="8681">MSSVTPWSQGLFDGHRIEVDQRTKRATRFMTDPGVLIGEWKKFAVMKESGNDLPDIGIGDRKSDHYFMSVCKVDASC</sequence>
<gene>
    <name evidence="1" type="ORF">E3N88_42769</name>
</gene>
<dbReference type="Proteomes" id="UP000326396">
    <property type="component" value="Unassembled WGS sequence"/>
</dbReference>